<reference evidence="1 2" key="1">
    <citation type="submission" date="2015-12" db="EMBL/GenBank/DDBJ databases">
        <title>Genome sequence of Mucilaginibacter gotjawali.</title>
        <authorList>
            <person name="Lee J.S."/>
            <person name="Lee K.C."/>
            <person name="Kim K.K."/>
            <person name="Lee B.W."/>
        </authorList>
    </citation>
    <scope>NUCLEOTIDE SEQUENCE [LARGE SCALE GENOMIC DNA]</scope>
    <source>
        <strain evidence="1 2">SA3-7</strain>
    </source>
</reference>
<evidence type="ECO:0000313" key="1">
    <source>
        <dbReference type="EMBL" id="BAU55117.1"/>
    </source>
</evidence>
<keyword evidence="2" id="KW-1185">Reference proteome</keyword>
<dbReference type="PANTHER" id="PTHR10668:SF105">
    <property type="entry name" value="DEHYDROGENASE-RELATED"/>
    <property type="match status" value="1"/>
</dbReference>
<proteinExistence type="predicted"/>
<dbReference type="Proteomes" id="UP000218263">
    <property type="component" value="Chromosome"/>
</dbReference>
<dbReference type="AlphaFoldDB" id="A0A0X8X3P1"/>
<dbReference type="KEGG" id="mgot:MgSA37_03298"/>
<name>A0A0X8X3P1_9SPHI</name>
<dbReference type="OrthoDB" id="833207at2"/>
<dbReference type="SUPFAM" id="SSF51905">
    <property type="entry name" value="FAD/NAD(P)-binding domain"/>
    <property type="match status" value="1"/>
</dbReference>
<dbReference type="Gene3D" id="3.50.50.60">
    <property type="entry name" value="FAD/NAD(P)-binding domain"/>
    <property type="match status" value="2"/>
</dbReference>
<dbReference type="InterPro" id="IPR036188">
    <property type="entry name" value="FAD/NAD-bd_sf"/>
</dbReference>
<evidence type="ECO:0000313" key="2">
    <source>
        <dbReference type="Proteomes" id="UP000218263"/>
    </source>
</evidence>
<gene>
    <name evidence="1" type="ORF">MgSA37_03298</name>
</gene>
<dbReference type="RefSeq" id="WP_096353306.1">
    <property type="nucleotide sequence ID" value="NZ_AP017313.1"/>
</dbReference>
<organism evidence="1 2">
    <name type="scientific">Mucilaginibacter gotjawali</name>
    <dbReference type="NCBI Taxonomy" id="1550579"/>
    <lineage>
        <taxon>Bacteria</taxon>
        <taxon>Pseudomonadati</taxon>
        <taxon>Bacteroidota</taxon>
        <taxon>Sphingobacteriia</taxon>
        <taxon>Sphingobacteriales</taxon>
        <taxon>Sphingobacteriaceae</taxon>
        <taxon>Mucilaginibacter</taxon>
    </lineage>
</organism>
<protein>
    <submittedName>
        <fullName evidence="1">Ribulose-1,5-biphosphate synthetase</fullName>
    </submittedName>
</protein>
<accession>A0A0X8X3P1</accession>
<sequence length="478" mass="51639">MTLEKRDFDAIVVGSGPNGLAAAILMQQKGLSVLLIEGKETIGGGLRSAELTLPGYIHDICSAIHPLAVASPFFETLPLDKHGLEYIFPPIAAAHPFDNGKAAIIKNSIEETAGLLGADEQAYKKLMQPVVNDWPAIAPDVLGPLHYPKHPLAMARFGLTALTSAAHLIKRFETREARALIGGMAAHSIQPLTNAATSAVALVLMAQAHLKGWPVPRGGSVSIANALAAYFLSLGGKIETNFCVSSMEQLPSAHAVLFDVTPKQLLQIAGHKFSAVYKWQLERYRYGMGVFKIDWALDAPIPFTTAGCREAGTIHLGNTFEEIAATEQQCSEGRTVEKPFVLLTQSSLFDPTRAPKGKHTAWAYCHVPNGSKTDMTEAIEKQVERFAPGFRERILARHIFNTAQMEAYNPNYIGGDINGGIIDLGQLFTRPALRWSPYKTSAKGIYICSSSTPPGGGVHGMCGYHAAKRALKDVFDIV</sequence>
<dbReference type="EMBL" id="AP017313">
    <property type="protein sequence ID" value="BAU55117.1"/>
    <property type="molecule type" value="Genomic_DNA"/>
</dbReference>
<dbReference type="Pfam" id="PF13450">
    <property type="entry name" value="NAD_binding_8"/>
    <property type="match status" value="1"/>
</dbReference>
<dbReference type="PANTHER" id="PTHR10668">
    <property type="entry name" value="PHYTOENE DEHYDROGENASE"/>
    <property type="match status" value="1"/>
</dbReference>
<dbReference type="Gene3D" id="3.90.660.50">
    <property type="match status" value="1"/>
</dbReference>